<organism evidence="9 10">
    <name type="scientific">Harryflintia acetispora</name>
    <dbReference type="NCBI Taxonomy" id="1849041"/>
    <lineage>
        <taxon>Bacteria</taxon>
        <taxon>Bacillati</taxon>
        <taxon>Bacillota</taxon>
        <taxon>Clostridia</taxon>
        <taxon>Eubacteriales</taxon>
        <taxon>Oscillospiraceae</taxon>
        <taxon>Harryflintia</taxon>
    </lineage>
</organism>
<dbReference type="InterPro" id="IPR051464">
    <property type="entry name" value="Peptidase_M42_aminopept"/>
</dbReference>
<evidence type="ECO:0000256" key="3">
    <source>
        <dbReference type="ARBA" id="ARBA00022670"/>
    </source>
</evidence>
<dbReference type="Gene3D" id="3.40.630.10">
    <property type="entry name" value="Zn peptidases"/>
    <property type="match status" value="1"/>
</dbReference>
<dbReference type="Pfam" id="PF05343">
    <property type="entry name" value="Peptidase_M42"/>
    <property type="match status" value="1"/>
</dbReference>
<dbReference type="GO" id="GO:0006508">
    <property type="term" value="P:proteolysis"/>
    <property type="evidence" value="ECO:0007669"/>
    <property type="project" value="UniProtKB-KW"/>
</dbReference>
<dbReference type="GO" id="GO:0004177">
    <property type="term" value="F:aminopeptidase activity"/>
    <property type="evidence" value="ECO:0007669"/>
    <property type="project" value="UniProtKB-UniRule"/>
</dbReference>
<dbReference type="PANTHER" id="PTHR32481">
    <property type="entry name" value="AMINOPEPTIDASE"/>
    <property type="match status" value="1"/>
</dbReference>
<comment type="cofactor">
    <cofactor evidence="8">
        <name>a divalent metal cation</name>
        <dbReference type="ChEBI" id="CHEBI:60240"/>
    </cofactor>
    <text evidence="8">Binds 2 divalent metal cations per subunit.</text>
</comment>
<dbReference type="InterPro" id="IPR008007">
    <property type="entry name" value="Peptidase_M42"/>
</dbReference>
<keyword evidence="4 8" id="KW-0479">Metal-binding</keyword>
<name>A0A9X8UIZ9_9FIRM</name>
<keyword evidence="5" id="KW-0378">Hydrolase</keyword>
<sequence>MMETSALLRTLSEAVGVAGSESGVLAAAREELLKIGKCEVSPLGSLICKIREPKAGRAHVMLDAHLDEIGLIVTAILPDGFLKVSNCGGIDRRILPACQVTIHGREPLKAVVCSVPPHLQDKEQKKTQKIEEFTLDAGLGFEAAQKLIAPGDRVTIDAPFAGLLGGRVTGKSLDNRAGCAAVIRAGELLAQSPLDCGLSVVLSSLEEVGEQGAQCAAYALAPTHAIVVDVSFAGAPGLGPVRQAAFGSGAMVGFAPTLCGEMSRGLIETAERHQIPHTPEVMGGKSGTNADNIAASRCGVRTALLSIPQRNMHTPVEIVDTADIEAVANLIAAYLCDNFSLEGFGC</sequence>
<evidence type="ECO:0000256" key="6">
    <source>
        <dbReference type="PIRNR" id="PIRNR001123"/>
    </source>
</evidence>
<feature type="binding site" evidence="8">
    <location>
        <position position="174"/>
    </location>
    <ligand>
        <name>Zn(2+)</name>
        <dbReference type="ChEBI" id="CHEBI:29105"/>
        <label>1</label>
    </ligand>
</feature>
<reference evidence="9 10" key="1">
    <citation type="submission" date="2019-03" db="EMBL/GenBank/DDBJ databases">
        <title>Genomic Encyclopedia of Type Strains, Phase IV (KMG-IV): sequencing the most valuable type-strain genomes for metagenomic binning, comparative biology and taxonomic classification.</title>
        <authorList>
            <person name="Goeker M."/>
        </authorList>
    </citation>
    <scope>NUCLEOTIDE SEQUENCE [LARGE SCALE GENOMIC DNA]</scope>
    <source>
        <strain evidence="9 10">DSM 100433</strain>
    </source>
</reference>
<comment type="caution">
    <text evidence="9">The sequence shown here is derived from an EMBL/GenBank/DDBJ whole genome shotgun (WGS) entry which is preliminary data.</text>
</comment>
<gene>
    <name evidence="9" type="ORF">EDD78_10952</name>
</gene>
<dbReference type="Proteomes" id="UP000294682">
    <property type="component" value="Unassembled WGS sequence"/>
</dbReference>
<accession>A0A9X8UIZ9</accession>
<dbReference type="PANTHER" id="PTHR32481:SF6">
    <property type="entry name" value="ENDOGLUCANASE"/>
    <property type="match status" value="1"/>
</dbReference>
<feature type="binding site" evidence="8">
    <location>
        <position position="174"/>
    </location>
    <ligand>
        <name>Zn(2+)</name>
        <dbReference type="ChEBI" id="CHEBI:29105"/>
        <label>2</label>
    </ligand>
</feature>
<evidence type="ECO:0000256" key="5">
    <source>
        <dbReference type="ARBA" id="ARBA00022801"/>
    </source>
</evidence>
<evidence type="ECO:0000313" key="10">
    <source>
        <dbReference type="Proteomes" id="UP000294682"/>
    </source>
</evidence>
<evidence type="ECO:0000256" key="8">
    <source>
        <dbReference type="PIRSR" id="PIRSR001123-2"/>
    </source>
</evidence>
<evidence type="ECO:0000256" key="1">
    <source>
        <dbReference type="ARBA" id="ARBA00006272"/>
    </source>
</evidence>
<proteinExistence type="inferred from homology"/>
<feature type="binding site" evidence="8">
    <location>
        <position position="229"/>
    </location>
    <ligand>
        <name>Zn(2+)</name>
        <dbReference type="ChEBI" id="CHEBI:29105"/>
        <label>1</label>
    </ligand>
</feature>
<dbReference type="InterPro" id="IPR023367">
    <property type="entry name" value="Peptidase_M42_dom2"/>
</dbReference>
<dbReference type="Gene3D" id="2.40.30.40">
    <property type="entry name" value="Peptidase M42, domain 2"/>
    <property type="match status" value="1"/>
</dbReference>
<feature type="active site" description="Proton acceptor" evidence="7">
    <location>
        <position position="206"/>
    </location>
</feature>
<evidence type="ECO:0000256" key="4">
    <source>
        <dbReference type="ARBA" id="ARBA00022723"/>
    </source>
</evidence>
<keyword evidence="10" id="KW-1185">Reference proteome</keyword>
<feature type="binding site" evidence="8">
    <location>
        <position position="207"/>
    </location>
    <ligand>
        <name>Zn(2+)</name>
        <dbReference type="ChEBI" id="CHEBI:29105"/>
        <label>2</label>
    </ligand>
</feature>
<dbReference type="PIRSF" id="PIRSF001123">
    <property type="entry name" value="PepA_GA"/>
    <property type="match status" value="1"/>
</dbReference>
<dbReference type="EMBL" id="SLUK01000009">
    <property type="protein sequence ID" value="TCL42587.1"/>
    <property type="molecule type" value="Genomic_DNA"/>
</dbReference>
<evidence type="ECO:0000313" key="9">
    <source>
        <dbReference type="EMBL" id="TCL42587.1"/>
    </source>
</evidence>
<comment type="similarity">
    <text evidence="1 6">Belongs to the peptidase M42 family.</text>
</comment>
<evidence type="ECO:0000256" key="7">
    <source>
        <dbReference type="PIRSR" id="PIRSR001123-1"/>
    </source>
</evidence>
<dbReference type="SUPFAM" id="SSF53187">
    <property type="entry name" value="Zn-dependent exopeptidases"/>
    <property type="match status" value="1"/>
</dbReference>
<dbReference type="SUPFAM" id="SSF101821">
    <property type="entry name" value="Aminopeptidase/glucanase lid domain"/>
    <property type="match status" value="1"/>
</dbReference>
<keyword evidence="2" id="KW-0031">Aminopeptidase</keyword>
<keyword evidence="3" id="KW-0645">Protease</keyword>
<feature type="binding site" evidence="8">
    <location>
        <position position="313"/>
    </location>
    <ligand>
        <name>Zn(2+)</name>
        <dbReference type="ChEBI" id="CHEBI:29105"/>
        <label>2</label>
    </ligand>
</feature>
<protein>
    <submittedName>
        <fullName evidence="9">Endoglucanase</fullName>
    </submittedName>
</protein>
<dbReference type="GO" id="GO:0046872">
    <property type="term" value="F:metal ion binding"/>
    <property type="evidence" value="ECO:0007669"/>
    <property type="project" value="UniProtKB-UniRule"/>
</dbReference>
<dbReference type="AlphaFoldDB" id="A0A9X8UIZ9"/>
<dbReference type="RefSeq" id="WP_132084887.1">
    <property type="nucleotide sequence ID" value="NZ_SLUK01000009.1"/>
</dbReference>
<feature type="binding site" evidence="8">
    <location>
        <position position="65"/>
    </location>
    <ligand>
        <name>Zn(2+)</name>
        <dbReference type="ChEBI" id="CHEBI:29105"/>
        <label>1</label>
    </ligand>
</feature>
<evidence type="ECO:0000256" key="2">
    <source>
        <dbReference type="ARBA" id="ARBA00022438"/>
    </source>
</evidence>